<dbReference type="InterPro" id="IPR050884">
    <property type="entry name" value="CNP_phosphodiesterase-III"/>
</dbReference>
<dbReference type="GO" id="GO:0046872">
    <property type="term" value="F:metal ion binding"/>
    <property type="evidence" value="ECO:0007669"/>
    <property type="project" value="UniProtKB-KW"/>
</dbReference>
<dbReference type="AlphaFoldDB" id="A0A0U2XDJ1"/>
<evidence type="ECO:0000256" key="3">
    <source>
        <dbReference type="ARBA" id="ARBA00023004"/>
    </source>
</evidence>
<organism evidence="6 7">
    <name type="scientific">Planococcus rifietoensis</name>
    <dbReference type="NCBI Taxonomy" id="200991"/>
    <lineage>
        <taxon>Bacteria</taxon>
        <taxon>Bacillati</taxon>
        <taxon>Bacillota</taxon>
        <taxon>Bacilli</taxon>
        <taxon>Bacillales</taxon>
        <taxon>Caryophanaceae</taxon>
        <taxon>Planococcus</taxon>
    </lineage>
</organism>
<dbReference type="EMBL" id="CP013659">
    <property type="protein sequence ID" value="ALS74863.1"/>
    <property type="molecule type" value="Genomic_DNA"/>
</dbReference>
<keyword evidence="1" id="KW-0479">Metal-binding</keyword>
<name>A0A0U2XDJ1_9BACL</name>
<evidence type="ECO:0000256" key="4">
    <source>
        <dbReference type="ARBA" id="ARBA00025742"/>
    </source>
</evidence>
<evidence type="ECO:0000256" key="1">
    <source>
        <dbReference type="ARBA" id="ARBA00022723"/>
    </source>
</evidence>
<keyword evidence="7" id="KW-1185">Reference proteome</keyword>
<dbReference type="InterPro" id="IPR004843">
    <property type="entry name" value="Calcineurin-like_PHP"/>
</dbReference>
<proteinExistence type="inferred from homology"/>
<dbReference type="PANTHER" id="PTHR42988">
    <property type="entry name" value="PHOSPHOHYDROLASE"/>
    <property type="match status" value="1"/>
</dbReference>
<dbReference type="Proteomes" id="UP000067683">
    <property type="component" value="Chromosome"/>
</dbReference>
<dbReference type="Pfam" id="PF00149">
    <property type="entry name" value="Metallophos"/>
    <property type="match status" value="1"/>
</dbReference>
<dbReference type="SUPFAM" id="SSF56300">
    <property type="entry name" value="Metallo-dependent phosphatases"/>
    <property type="match status" value="1"/>
</dbReference>
<evidence type="ECO:0000313" key="7">
    <source>
        <dbReference type="Proteomes" id="UP000067683"/>
    </source>
</evidence>
<dbReference type="InterPro" id="IPR029052">
    <property type="entry name" value="Metallo-depent_PP-like"/>
</dbReference>
<dbReference type="GO" id="GO:0016787">
    <property type="term" value="F:hydrolase activity"/>
    <property type="evidence" value="ECO:0007669"/>
    <property type="project" value="UniProtKB-KW"/>
</dbReference>
<evidence type="ECO:0000259" key="5">
    <source>
        <dbReference type="Pfam" id="PF00149"/>
    </source>
</evidence>
<dbReference type="PANTHER" id="PTHR42988:SF2">
    <property type="entry name" value="CYCLIC NUCLEOTIDE PHOSPHODIESTERASE CBUA0032-RELATED"/>
    <property type="match status" value="1"/>
</dbReference>
<dbReference type="STRING" id="200991.AUC31_06320"/>
<feature type="domain" description="Calcineurin-like phosphoesterase" evidence="5">
    <location>
        <begin position="1"/>
        <end position="195"/>
    </location>
</feature>
<dbReference type="KEGG" id="prt:AUC31_06320"/>
<gene>
    <name evidence="6" type="ORF">AUC31_06320</name>
</gene>
<accession>A0A0U2XDJ1</accession>
<evidence type="ECO:0000313" key="6">
    <source>
        <dbReference type="EMBL" id="ALS74863.1"/>
    </source>
</evidence>
<comment type="similarity">
    <text evidence="4">Belongs to the cyclic nucleotide phosphodiesterase class-III family.</text>
</comment>
<sequence>MKIAVIGDLHFPSVKESYAFIREDRQSFFESFMEQFFSIPADLYVSIGDLTNFGSADELEDIYGMIRQHEKPFVHVLGNHDVYAMNRKNVLHITQQERFHTISTEHATLAFLDTAQEQNYEDWGGTLDLVQQQWLENVVQESGDLPLIVFGHHPVHGTTKNSEKEKRCISPDIPMWELLKPKQRAGLYVNGHNHYNSIAAREQWTFLQIAAVLDEQAVRIIDVSESLIAIDYIPLMDPKLQTAAHMIGTAIDHFQLKPHPLGTQADVKYAIPLSASSPIATGLDLHDIQKIKTR</sequence>
<protein>
    <recommendedName>
        <fullName evidence="5">Calcineurin-like phosphoesterase domain-containing protein</fullName>
    </recommendedName>
</protein>
<reference evidence="6" key="1">
    <citation type="submission" date="2016-01" db="EMBL/GenBank/DDBJ databases">
        <title>Complete genome of Planococcus rifietoensis type strain M8.</title>
        <authorList>
            <person name="See-Too W.S."/>
        </authorList>
    </citation>
    <scope>NUCLEOTIDE SEQUENCE [LARGE SCALE GENOMIC DNA]</scope>
    <source>
        <strain evidence="6">M8</strain>
    </source>
</reference>
<dbReference type="RefSeq" id="WP_058381570.1">
    <property type="nucleotide sequence ID" value="NZ_CP013659.2"/>
</dbReference>
<keyword evidence="3" id="KW-0408">Iron</keyword>
<keyword evidence="2" id="KW-0378">Hydrolase</keyword>
<dbReference type="Gene3D" id="3.60.21.10">
    <property type="match status" value="1"/>
</dbReference>
<evidence type="ECO:0000256" key="2">
    <source>
        <dbReference type="ARBA" id="ARBA00022801"/>
    </source>
</evidence>